<reference evidence="2" key="1">
    <citation type="submission" date="2022-08" db="EMBL/GenBank/DDBJ databases">
        <title>Whole genome sequencing of non-tuberculosis mycobacteria type-strains.</title>
        <authorList>
            <person name="Igarashi Y."/>
            <person name="Osugi A."/>
            <person name="Mitarai S."/>
        </authorList>
    </citation>
    <scope>NUCLEOTIDE SEQUENCE</scope>
    <source>
        <strain evidence="2">DSM 45127</strain>
    </source>
</reference>
<feature type="region of interest" description="Disordered" evidence="1">
    <location>
        <begin position="69"/>
        <end position="102"/>
    </location>
</feature>
<dbReference type="Proteomes" id="UP001055336">
    <property type="component" value="Chromosome"/>
</dbReference>
<name>A0ABY3VMH7_9MYCO</name>
<keyword evidence="3" id="KW-1185">Reference proteome</keyword>
<sequence length="505" mass="54618">MLDIVEVLLPGTTGFGQSGWYRELEQFANRPGVRSPGRSTPIAFPSVQAALEYLQAADSDERMRLASAALGESSAQAQGEPVTEPPAEGLATDSAGGAPPAPARLPERVGDYTTFHDPVLARATYAAVVLARIAELGGTPPMIRDMPDLPAQIMAAALNFWSGTPENFDPGDPTSDPTVLSLLDEAKRVTSRMEWHSFASKKVSKKFADQSLPCFGTLEADGDQYCSTLYTNATDDELSVDDIKKIVDPRNWSLCCKFFCKVAAQTPPYAKHGWSRILETIGPECSEWRLHTALLFYFQVDDSGGLFVNYDLDPHRQDDSRMVEVDNGYIWVTPLNGTDSSKKGVRIRTSKQERVQGLSPTATSALGCLLGWGDAANELLSGTAHKVLAGEIQPGALVSFATTPPNNYASHMDPGAATPAAIVESPATLPPNFANTVKDARTLLNDLVNRTRDVTADAATRWLDGMSRDDVEKITSSIGTNLRQYALEVYETAESMVKPEVTKGE</sequence>
<evidence type="ECO:0000313" key="3">
    <source>
        <dbReference type="Proteomes" id="UP001055336"/>
    </source>
</evidence>
<organism evidence="2 3">
    <name type="scientific">Mycobacterium paraterrae</name>
    <dbReference type="NCBI Taxonomy" id="577492"/>
    <lineage>
        <taxon>Bacteria</taxon>
        <taxon>Bacillati</taxon>
        <taxon>Actinomycetota</taxon>
        <taxon>Actinomycetes</taxon>
        <taxon>Mycobacteriales</taxon>
        <taxon>Mycobacteriaceae</taxon>
        <taxon>Mycobacterium</taxon>
    </lineage>
</organism>
<evidence type="ECO:0000256" key="1">
    <source>
        <dbReference type="SAM" id="MobiDB-lite"/>
    </source>
</evidence>
<protein>
    <submittedName>
        <fullName evidence="2">Uncharacterized protein</fullName>
    </submittedName>
</protein>
<evidence type="ECO:0000313" key="2">
    <source>
        <dbReference type="EMBL" id="UMB67879.2"/>
    </source>
</evidence>
<gene>
    <name evidence="2" type="ORF">MKK62_15460</name>
</gene>
<dbReference type="RefSeq" id="WP_260060441.1">
    <property type="nucleotide sequence ID" value="NZ_CP092488.2"/>
</dbReference>
<accession>A0ABY3VMH7</accession>
<dbReference type="EMBL" id="CP092488">
    <property type="protein sequence ID" value="UMB67879.2"/>
    <property type="molecule type" value="Genomic_DNA"/>
</dbReference>
<proteinExistence type="predicted"/>